<dbReference type="PANTHER" id="PTHR43046:SF14">
    <property type="entry name" value="MUTT_NUDIX FAMILY PROTEIN"/>
    <property type="match status" value="1"/>
</dbReference>
<dbReference type="PRINTS" id="PR00502">
    <property type="entry name" value="NUDIXFAMILY"/>
</dbReference>
<evidence type="ECO:0000313" key="7">
    <source>
        <dbReference type="Proteomes" id="UP000319516"/>
    </source>
</evidence>
<evidence type="ECO:0000313" key="6">
    <source>
        <dbReference type="EMBL" id="TQL52383.1"/>
    </source>
</evidence>
<proteinExistence type="inferred from homology"/>
<dbReference type="InterPro" id="IPR000086">
    <property type="entry name" value="NUDIX_hydrolase_dom"/>
</dbReference>
<dbReference type="OrthoDB" id="9804442at2"/>
<keyword evidence="7" id="KW-1185">Reference proteome</keyword>
<comment type="cofactor">
    <cofactor evidence="1">
        <name>Mg(2+)</name>
        <dbReference type="ChEBI" id="CHEBI:18420"/>
    </cofactor>
</comment>
<dbReference type="CDD" id="cd02883">
    <property type="entry name" value="NUDIX_Hydrolase"/>
    <property type="match status" value="1"/>
</dbReference>
<evidence type="ECO:0000256" key="1">
    <source>
        <dbReference type="ARBA" id="ARBA00001946"/>
    </source>
</evidence>
<dbReference type="EMBL" id="VFOP01000001">
    <property type="protein sequence ID" value="TQL52383.1"/>
    <property type="molecule type" value="Genomic_DNA"/>
</dbReference>
<organism evidence="6 7">
    <name type="scientific">Ornithinicoccus hortensis</name>
    <dbReference type="NCBI Taxonomy" id="82346"/>
    <lineage>
        <taxon>Bacteria</taxon>
        <taxon>Bacillati</taxon>
        <taxon>Actinomycetota</taxon>
        <taxon>Actinomycetes</taxon>
        <taxon>Micrococcales</taxon>
        <taxon>Intrasporangiaceae</taxon>
        <taxon>Ornithinicoccus</taxon>
    </lineage>
</organism>
<dbReference type="SUPFAM" id="SSF55811">
    <property type="entry name" value="Nudix"/>
    <property type="match status" value="1"/>
</dbReference>
<dbReference type="Pfam" id="PF00293">
    <property type="entry name" value="NUDIX"/>
    <property type="match status" value="1"/>
</dbReference>
<evidence type="ECO:0000256" key="2">
    <source>
        <dbReference type="ARBA" id="ARBA00005582"/>
    </source>
</evidence>
<dbReference type="RefSeq" id="WP_141786263.1">
    <property type="nucleotide sequence ID" value="NZ_BAAAIK010000001.1"/>
</dbReference>
<sequence length="148" mass="16352">MDFRDYDTRLAAYVLLTDRAGRILLTWFKGDARSEPGWTMPGGGVEFDESLQDAAVREAYEETGYHVALGPLLADHHFTVGATADRRPFRSQRFIFEATITGGELGTTEVDGTTEVARWLPVAEVPALPRADIVDVALTLIEDRPTRG</sequence>
<keyword evidence="3 4" id="KW-0378">Hydrolase</keyword>
<dbReference type="Gene3D" id="3.90.79.10">
    <property type="entry name" value="Nucleoside Triphosphate Pyrophosphohydrolase"/>
    <property type="match status" value="1"/>
</dbReference>
<dbReference type="Proteomes" id="UP000319516">
    <property type="component" value="Unassembled WGS sequence"/>
</dbReference>
<evidence type="ECO:0000256" key="4">
    <source>
        <dbReference type="RuleBase" id="RU003476"/>
    </source>
</evidence>
<dbReference type="InterPro" id="IPR020476">
    <property type="entry name" value="Nudix_hydrolase"/>
</dbReference>
<gene>
    <name evidence="6" type="ORF">FB467_3567</name>
</gene>
<dbReference type="AlphaFoldDB" id="A0A542YWC8"/>
<accession>A0A542YWC8</accession>
<evidence type="ECO:0000259" key="5">
    <source>
        <dbReference type="PROSITE" id="PS51462"/>
    </source>
</evidence>
<evidence type="ECO:0000256" key="3">
    <source>
        <dbReference type="ARBA" id="ARBA00022801"/>
    </source>
</evidence>
<name>A0A542YWC8_9MICO</name>
<protein>
    <submittedName>
        <fullName evidence="6">8-oxo-dGTP diphosphatase</fullName>
    </submittedName>
</protein>
<dbReference type="InterPro" id="IPR020084">
    <property type="entry name" value="NUDIX_hydrolase_CS"/>
</dbReference>
<comment type="similarity">
    <text evidence="2 4">Belongs to the Nudix hydrolase family.</text>
</comment>
<dbReference type="PROSITE" id="PS00893">
    <property type="entry name" value="NUDIX_BOX"/>
    <property type="match status" value="1"/>
</dbReference>
<comment type="caution">
    <text evidence="6">The sequence shown here is derived from an EMBL/GenBank/DDBJ whole genome shotgun (WGS) entry which is preliminary data.</text>
</comment>
<feature type="domain" description="Nudix hydrolase" evidence="5">
    <location>
        <begin position="7"/>
        <end position="142"/>
    </location>
</feature>
<dbReference type="GO" id="GO:0016787">
    <property type="term" value="F:hydrolase activity"/>
    <property type="evidence" value="ECO:0007669"/>
    <property type="project" value="UniProtKB-KW"/>
</dbReference>
<dbReference type="InterPro" id="IPR015797">
    <property type="entry name" value="NUDIX_hydrolase-like_dom_sf"/>
</dbReference>
<dbReference type="PANTHER" id="PTHR43046">
    <property type="entry name" value="GDP-MANNOSE MANNOSYL HYDROLASE"/>
    <property type="match status" value="1"/>
</dbReference>
<reference evidence="6 7" key="1">
    <citation type="submission" date="2019-06" db="EMBL/GenBank/DDBJ databases">
        <title>Sequencing the genomes of 1000 actinobacteria strains.</title>
        <authorList>
            <person name="Klenk H.-P."/>
        </authorList>
    </citation>
    <scope>NUCLEOTIDE SEQUENCE [LARGE SCALE GENOMIC DNA]</scope>
    <source>
        <strain evidence="6 7">DSM 12335</strain>
    </source>
</reference>
<dbReference type="PROSITE" id="PS51462">
    <property type="entry name" value="NUDIX"/>
    <property type="match status" value="1"/>
</dbReference>